<keyword evidence="4" id="KW-0249">Electron transport</keyword>
<evidence type="ECO:0000256" key="1">
    <source>
        <dbReference type="ARBA" id="ARBA00022448"/>
    </source>
</evidence>
<evidence type="ECO:0000256" key="3">
    <source>
        <dbReference type="ARBA" id="ARBA00022723"/>
    </source>
</evidence>
<keyword evidence="3" id="KW-0479">Metal-binding</keyword>
<dbReference type="Pfam" id="PF01322">
    <property type="entry name" value="Cytochrom_C_2"/>
    <property type="match status" value="1"/>
</dbReference>
<dbReference type="Gene3D" id="1.20.120.10">
    <property type="entry name" value="Cytochrome c/b562"/>
    <property type="match status" value="1"/>
</dbReference>
<evidence type="ECO:0000313" key="8">
    <source>
        <dbReference type="EMBL" id="GLR49029.1"/>
    </source>
</evidence>
<organism evidence="8 9">
    <name type="scientific">Shinella yambaruensis</name>
    <dbReference type="NCBI Taxonomy" id="415996"/>
    <lineage>
        <taxon>Bacteria</taxon>
        <taxon>Pseudomonadati</taxon>
        <taxon>Pseudomonadota</taxon>
        <taxon>Alphaproteobacteria</taxon>
        <taxon>Hyphomicrobiales</taxon>
        <taxon>Rhizobiaceae</taxon>
        <taxon>Shinella</taxon>
    </lineage>
</organism>
<evidence type="ECO:0000256" key="7">
    <source>
        <dbReference type="SAM" id="SignalP"/>
    </source>
</evidence>
<feature type="signal peptide" evidence="7">
    <location>
        <begin position="1"/>
        <end position="43"/>
    </location>
</feature>
<keyword evidence="9" id="KW-1185">Reference proteome</keyword>
<protein>
    <submittedName>
        <fullName evidence="8">Cytochrome C556</fullName>
    </submittedName>
</protein>
<evidence type="ECO:0000256" key="4">
    <source>
        <dbReference type="ARBA" id="ARBA00022982"/>
    </source>
</evidence>
<dbReference type="PRINTS" id="PR00608">
    <property type="entry name" value="CYTCHROMECII"/>
</dbReference>
<dbReference type="EMBL" id="BSOP01000003">
    <property type="protein sequence ID" value="GLR49029.1"/>
    <property type="molecule type" value="Genomic_DNA"/>
</dbReference>
<evidence type="ECO:0000256" key="2">
    <source>
        <dbReference type="ARBA" id="ARBA00022617"/>
    </source>
</evidence>
<evidence type="ECO:0000256" key="6">
    <source>
        <dbReference type="SAM" id="MobiDB-lite"/>
    </source>
</evidence>
<feature type="compositionally biased region" description="Basic residues" evidence="6">
    <location>
        <begin position="1"/>
        <end position="13"/>
    </location>
</feature>
<dbReference type="InterPro" id="IPR002321">
    <property type="entry name" value="Cyt_c_II"/>
</dbReference>
<evidence type="ECO:0000313" key="9">
    <source>
        <dbReference type="Proteomes" id="UP001156702"/>
    </source>
</evidence>
<dbReference type="InterPro" id="IPR012127">
    <property type="entry name" value="Cyt_c_prime"/>
</dbReference>
<dbReference type="PIRSF" id="PIRSF000027">
    <property type="entry name" value="Cytc_c_prime"/>
    <property type="match status" value="1"/>
</dbReference>
<keyword evidence="2" id="KW-0349">Heme</keyword>
<dbReference type="SUPFAM" id="SSF47175">
    <property type="entry name" value="Cytochromes"/>
    <property type="match status" value="1"/>
</dbReference>
<name>A0ABQ5ZE20_9HYPH</name>
<comment type="caution">
    <text evidence="8">The sequence shown here is derived from an EMBL/GenBank/DDBJ whole genome shotgun (WGS) entry which is preliminary data.</text>
</comment>
<dbReference type="InterPro" id="IPR010980">
    <property type="entry name" value="Cyt_c/b562"/>
</dbReference>
<proteinExistence type="predicted"/>
<dbReference type="PROSITE" id="PS51009">
    <property type="entry name" value="CYTCII"/>
    <property type="match status" value="1"/>
</dbReference>
<reference evidence="9" key="1">
    <citation type="journal article" date="2019" name="Int. J. Syst. Evol. Microbiol.">
        <title>The Global Catalogue of Microorganisms (GCM) 10K type strain sequencing project: providing services to taxonomists for standard genome sequencing and annotation.</title>
        <authorList>
            <consortium name="The Broad Institute Genomics Platform"/>
            <consortium name="The Broad Institute Genome Sequencing Center for Infectious Disease"/>
            <person name="Wu L."/>
            <person name="Ma J."/>
        </authorList>
    </citation>
    <scope>NUCLEOTIDE SEQUENCE [LARGE SCALE GENOMIC DNA]</scope>
    <source>
        <strain evidence="9">NBRC 102122</strain>
    </source>
</reference>
<accession>A0ABQ5ZE20</accession>
<keyword evidence="1" id="KW-0813">Transport</keyword>
<sequence>MPAHRKPAARRKPPASNRENPMKFRTLAAAAALAVIGAGAVVAADEPQVVRQEMMKKVGGAMGALAGIAKGEKPYDADVVKASLTTMSEVGKAFPDQFPAGSETGNETEASPKIWEAMDDFKAKAAKLGTDADTVLASLPADQAAVGAALGTIGPNCGGCHEVYRVKK</sequence>
<dbReference type="InterPro" id="IPR015984">
    <property type="entry name" value="Cyt_c_prime_subgr"/>
</dbReference>
<evidence type="ECO:0000256" key="5">
    <source>
        <dbReference type="ARBA" id="ARBA00023004"/>
    </source>
</evidence>
<feature type="chain" id="PRO_5046772890" evidence="7">
    <location>
        <begin position="44"/>
        <end position="168"/>
    </location>
</feature>
<keyword evidence="7" id="KW-0732">Signal</keyword>
<keyword evidence="5" id="KW-0408">Iron</keyword>
<gene>
    <name evidence="8" type="primary">cycF</name>
    <name evidence="8" type="ORF">GCM10007923_02340</name>
</gene>
<feature type="region of interest" description="Disordered" evidence="6">
    <location>
        <begin position="1"/>
        <end position="22"/>
    </location>
</feature>
<dbReference type="Proteomes" id="UP001156702">
    <property type="component" value="Unassembled WGS sequence"/>
</dbReference>